<reference evidence="2 3" key="1">
    <citation type="journal article" date="2018" name="Evol. Lett.">
        <title>Horizontal gene cluster transfer increased hallucinogenic mushroom diversity.</title>
        <authorList>
            <person name="Reynolds H.T."/>
            <person name="Vijayakumar V."/>
            <person name="Gluck-Thaler E."/>
            <person name="Korotkin H.B."/>
            <person name="Matheny P.B."/>
            <person name="Slot J.C."/>
        </authorList>
    </citation>
    <scope>NUCLEOTIDE SEQUENCE [LARGE SCALE GENOMIC DNA]</scope>
    <source>
        <strain evidence="2 3">2629</strain>
    </source>
</reference>
<feature type="region of interest" description="Disordered" evidence="1">
    <location>
        <begin position="390"/>
        <end position="411"/>
    </location>
</feature>
<dbReference type="AlphaFoldDB" id="A0A409YE33"/>
<feature type="region of interest" description="Disordered" evidence="1">
    <location>
        <begin position="309"/>
        <end position="332"/>
    </location>
</feature>
<organism evidence="2 3">
    <name type="scientific">Panaeolus cyanescens</name>
    <dbReference type="NCBI Taxonomy" id="181874"/>
    <lineage>
        <taxon>Eukaryota</taxon>
        <taxon>Fungi</taxon>
        <taxon>Dikarya</taxon>
        <taxon>Basidiomycota</taxon>
        <taxon>Agaricomycotina</taxon>
        <taxon>Agaricomycetes</taxon>
        <taxon>Agaricomycetidae</taxon>
        <taxon>Agaricales</taxon>
        <taxon>Agaricineae</taxon>
        <taxon>Galeropsidaceae</taxon>
        <taxon>Panaeolus</taxon>
    </lineage>
</organism>
<evidence type="ECO:0000313" key="3">
    <source>
        <dbReference type="Proteomes" id="UP000284842"/>
    </source>
</evidence>
<dbReference type="OrthoDB" id="3259897at2759"/>
<evidence type="ECO:0000256" key="1">
    <source>
        <dbReference type="SAM" id="MobiDB-lite"/>
    </source>
</evidence>
<dbReference type="EMBL" id="NHTK01001263">
    <property type="protein sequence ID" value="PPR01244.1"/>
    <property type="molecule type" value="Genomic_DNA"/>
</dbReference>
<gene>
    <name evidence="2" type="ORF">CVT24_006008</name>
</gene>
<sequence>MRRRAGSSANAIPPSLALRPASKYVPGAVYSHVSTYRSLKLEMQLYSPSLKVREDGRGGPIAVFSDHDQVGGKVSVDASCCNSGRLTIALEGSFTYTIPTLSESSAGPSSQTQKHVFLSASNVISIAGSEASSPISVFQQAFVKRRPSISGGLSVTTTSSEKSHPFTFHLPQSVRPGEEMPASFTPGNDSPNDKYEISYKVIAEWEPSDVYEAPSRLEVPIIIQPDAEFQCAEASATSTDSWLEMPLKSDRPIPVRCAITLPTSVTFSRSSSIPYFVVFTTTPRSPELAKEIAADATITVSLTRQTIINEQSSLPPTPPLTPSSEESDASMPRLLRRVARSQPRLRPRRTSEASVTFTAKEKPLPQVPVIKTFSNTRTIHHNMCIGFPKRPRQQVDSRQKHPSLESVSSLPDGLHKTKIQLNRDMLPCIDWAGVSVKYYLDVSVLLGQDDLRARVPIRVI</sequence>
<keyword evidence="3" id="KW-1185">Reference proteome</keyword>
<protein>
    <submittedName>
        <fullName evidence="2">Uncharacterized protein</fullName>
    </submittedName>
</protein>
<feature type="compositionally biased region" description="Basic and acidic residues" evidence="1">
    <location>
        <begin position="393"/>
        <end position="403"/>
    </location>
</feature>
<dbReference type="InParanoid" id="A0A409YE33"/>
<feature type="region of interest" description="Disordered" evidence="1">
    <location>
        <begin position="153"/>
        <end position="172"/>
    </location>
</feature>
<proteinExistence type="predicted"/>
<dbReference type="Proteomes" id="UP000284842">
    <property type="component" value="Unassembled WGS sequence"/>
</dbReference>
<comment type="caution">
    <text evidence="2">The sequence shown here is derived from an EMBL/GenBank/DDBJ whole genome shotgun (WGS) entry which is preliminary data.</text>
</comment>
<evidence type="ECO:0000313" key="2">
    <source>
        <dbReference type="EMBL" id="PPR01244.1"/>
    </source>
</evidence>
<accession>A0A409YE33</accession>
<name>A0A409YE33_9AGAR</name>